<dbReference type="Gene3D" id="3.30.2310.20">
    <property type="entry name" value="RelE-like"/>
    <property type="match status" value="1"/>
</dbReference>
<dbReference type="Pfam" id="PF05016">
    <property type="entry name" value="ParE_toxin"/>
    <property type="match status" value="1"/>
</dbReference>
<keyword evidence="1" id="KW-1277">Toxin-antitoxin system</keyword>
<protein>
    <submittedName>
        <fullName evidence="2">Toxin ParE1/3/4</fullName>
    </submittedName>
</protein>
<reference evidence="2 3" key="1">
    <citation type="submission" date="2020-08" db="EMBL/GenBank/DDBJ databases">
        <title>Genomic Encyclopedia of Type Strains, Phase IV (KMG-IV): sequencing the most valuable type-strain genomes for metagenomic binning, comparative biology and taxonomic classification.</title>
        <authorList>
            <person name="Goeker M."/>
        </authorList>
    </citation>
    <scope>NUCLEOTIDE SEQUENCE [LARGE SCALE GENOMIC DNA]</scope>
    <source>
        <strain evidence="2 3">DSM 25079</strain>
    </source>
</reference>
<dbReference type="Proteomes" id="UP000549617">
    <property type="component" value="Unassembled WGS sequence"/>
</dbReference>
<keyword evidence="3" id="KW-1185">Reference proteome</keyword>
<comment type="caution">
    <text evidence="2">The sequence shown here is derived from an EMBL/GenBank/DDBJ whole genome shotgun (WGS) entry which is preliminary data.</text>
</comment>
<proteinExistence type="predicted"/>
<name>A0A7W9ECW1_9SPHN</name>
<dbReference type="RefSeq" id="WP_184015203.1">
    <property type="nucleotide sequence ID" value="NZ_JACIJC010000001.1"/>
</dbReference>
<evidence type="ECO:0000256" key="1">
    <source>
        <dbReference type="ARBA" id="ARBA00022649"/>
    </source>
</evidence>
<dbReference type="InterPro" id="IPR035093">
    <property type="entry name" value="RelE/ParE_toxin_dom_sf"/>
</dbReference>
<dbReference type="EMBL" id="JACIJC010000001">
    <property type="protein sequence ID" value="MBB5684678.1"/>
    <property type="molecule type" value="Genomic_DNA"/>
</dbReference>
<organism evidence="2 3">
    <name type="scientific">Sphingobium boeckii</name>
    <dbReference type="NCBI Taxonomy" id="1082345"/>
    <lineage>
        <taxon>Bacteria</taxon>
        <taxon>Pseudomonadati</taxon>
        <taxon>Pseudomonadota</taxon>
        <taxon>Alphaproteobacteria</taxon>
        <taxon>Sphingomonadales</taxon>
        <taxon>Sphingomonadaceae</taxon>
        <taxon>Sphingobium</taxon>
    </lineage>
</organism>
<dbReference type="AlphaFoldDB" id="A0A7W9ECW1"/>
<accession>A0A7W9ECW1</accession>
<dbReference type="InterPro" id="IPR007712">
    <property type="entry name" value="RelE/ParE_toxin"/>
</dbReference>
<gene>
    <name evidence="2" type="ORF">FHS49_000669</name>
</gene>
<evidence type="ECO:0000313" key="2">
    <source>
        <dbReference type="EMBL" id="MBB5684678.1"/>
    </source>
</evidence>
<evidence type="ECO:0000313" key="3">
    <source>
        <dbReference type="Proteomes" id="UP000549617"/>
    </source>
</evidence>
<sequence>MARRDIVEQYRWLEAEAGSDVADHFLTAANEAFYKLADHPRIGPALGSTNPHLAGMHKWKVEGFPNVLIFYKPRVRGISVVRIIHAASDWWSLIDSH</sequence>